<dbReference type="GO" id="GO:0005737">
    <property type="term" value="C:cytoplasm"/>
    <property type="evidence" value="ECO:0007669"/>
    <property type="project" value="TreeGrafter"/>
</dbReference>
<evidence type="ECO:0000256" key="1">
    <source>
        <dbReference type="ARBA" id="ARBA00023002"/>
    </source>
</evidence>
<dbReference type="InterPro" id="IPR036812">
    <property type="entry name" value="NAD(P)_OxRdtase_dom_sf"/>
</dbReference>
<dbReference type="Pfam" id="PF00248">
    <property type="entry name" value="Aldo_ket_red"/>
    <property type="match status" value="1"/>
</dbReference>
<dbReference type="PANTHER" id="PTHR43625">
    <property type="entry name" value="AFLATOXIN B1 ALDEHYDE REDUCTASE"/>
    <property type="match status" value="1"/>
</dbReference>
<dbReference type="InterPro" id="IPR050791">
    <property type="entry name" value="Aldo-Keto_reductase"/>
</dbReference>
<feature type="domain" description="NADP-dependent oxidoreductase" evidence="2">
    <location>
        <begin position="18"/>
        <end position="311"/>
    </location>
</feature>
<keyword evidence="1" id="KW-0560">Oxidoreductase</keyword>
<name>A0A9P4IIU9_9PEZI</name>
<evidence type="ECO:0000313" key="3">
    <source>
        <dbReference type="EMBL" id="KAF2099272.1"/>
    </source>
</evidence>
<dbReference type="InterPro" id="IPR023210">
    <property type="entry name" value="NADP_OxRdtase_dom"/>
</dbReference>
<dbReference type="Proteomes" id="UP000799772">
    <property type="component" value="Unassembled WGS sequence"/>
</dbReference>
<dbReference type="AlphaFoldDB" id="A0A9P4IIU9"/>
<protein>
    <submittedName>
        <fullName evidence="3">Aldo/keto reductase</fullName>
    </submittedName>
</protein>
<dbReference type="SUPFAM" id="SSF51430">
    <property type="entry name" value="NAD(P)-linked oxidoreductase"/>
    <property type="match status" value="1"/>
</dbReference>
<comment type="caution">
    <text evidence="3">The sequence shown here is derived from an EMBL/GenBank/DDBJ whole genome shotgun (WGS) entry which is preliminary data.</text>
</comment>
<accession>A0A9P4IIU9</accession>
<keyword evidence="4" id="KW-1185">Reference proteome</keyword>
<organism evidence="3 4">
    <name type="scientific">Rhizodiscina lignyota</name>
    <dbReference type="NCBI Taxonomy" id="1504668"/>
    <lineage>
        <taxon>Eukaryota</taxon>
        <taxon>Fungi</taxon>
        <taxon>Dikarya</taxon>
        <taxon>Ascomycota</taxon>
        <taxon>Pezizomycotina</taxon>
        <taxon>Dothideomycetes</taxon>
        <taxon>Pleosporomycetidae</taxon>
        <taxon>Aulographales</taxon>
        <taxon>Rhizodiscinaceae</taxon>
        <taxon>Rhizodiscina</taxon>
    </lineage>
</organism>
<dbReference type="Gene3D" id="3.20.20.100">
    <property type="entry name" value="NADP-dependent oxidoreductase domain"/>
    <property type="match status" value="1"/>
</dbReference>
<proteinExistence type="predicted"/>
<gene>
    <name evidence="3" type="ORF">NA57DRAFT_37927</name>
</gene>
<dbReference type="GO" id="GO:0016491">
    <property type="term" value="F:oxidoreductase activity"/>
    <property type="evidence" value="ECO:0007669"/>
    <property type="project" value="UniProtKB-KW"/>
</dbReference>
<evidence type="ECO:0000313" key="4">
    <source>
        <dbReference type="Proteomes" id="UP000799772"/>
    </source>
</evidence>
<evidence type="ECO:0000259" key="2">
    <source>
        <dbReference type="Pfam" id="PF00248"/>
    </source>
</evidence>
<dbReference type="OrthoDB" id="37537at2759"/>
<dbReference type="PANTHER" id="PTHR43625:SF40">
    <property type="entry name" value="ALDO-KETO REDUCTASE YAKC [NADP(+)]"/>
    <property type="match status" value="1"/>
</dbReference>
<reference evidence="3" key="1">
    <citation type="journal article" date="2020" name="Stud. Mycol.">
        <title>101 Dothideomycetes genomes: a test case for predicting lifestyles and emergence of pathogens.</title>
        <authorList>
            <person name="Haridas S."/>
            <person name="Albert R."/>
            <person name="Binder M."/>
            <person name="Bloem J."/>
            <person name="Labutti K."/>
            <person name="Salamov A."/>
            <person name="Andreopoulos B."/>
            <person name="Baker S."/>
            <person name="Barry K."/>
            <person name="Bills G."/>
            <person name="Bluhm B."/>
            <person name="Cannon C."/>
            <person name="Castanera R."/>
            <person name="Culley D."/>
            <person name="Daum C."/>
            <person name="Ezra D."/>
            <person name="Gonzalez J."/>
            <person name="Henrissat B."/>
            <person name="Kuo A."/>
            <person name="Liang C."/>
            <person name="Lipzen A."/>
            <person name="Lutzoni F."/>
            <person name="Magnuson J."/>
            <person name="Mondo S."/>
            <person name="Nolan M."/>
            <person name="Ohm R."/>
            <person name="Pangilinan J."/>
            <person name="Park H.-J."/>
            <person name="Ramirez L."/>
            <person name="Alfaro M."/>
            <person name="Sun H."/>
            <person name="Tritt A."/>
            <person name="Yoshinaga Y."/>
            <person name="Zwiers L.-H."/>
            <person name="Turgeon B."/>
            <person name="Goodwin S."/>
            <person name="Spatafora J."/>
            <person name="Crous P."/>
            <person name="Grigoriev I."/>
        </authorList>
    </citation>
    <scope>NUCLEOTIDE SEQUENCE</scope>
    <source>
        <strain evidence="3">CBS 133067</strain>
    </source>
</reference>
<sequence length="339" mass="37589">MPQISKRQLGKDGPFVSAIGFGAMSLSYAYGKPGDDEARFAVLDRALELGATFWDSSDAYFDSEDLLKQWFDRTKRRDDVFLATKGGMVRDASGKLSVRSDPEYVKEACNRSLKRLGIKKIDLYYCHRVDPNVPIEHVVTALAELKAEGKIGAIGLSEISAATLRRACKVHPISAVQTEYSAFALDIEDPNIDLLRTCKELGVAVVAYGPLGRGLLTGHLTSRDQFEAGDFRIHAPRFSEENFPKNLELAETFKNCAERKHCTPGQVALAWLLAQGDNIIPIPGTKKIKYLEENMGALSVSLTESELEALRHDIEKVQVMGERYPEALAQYSFVDTVEL</sequence>
<dbReference type="EMBL" id="ML978125">
    <property type="protein sequence ID" value="KAF2099272.1"/>
    <property type="molecule type" value="Genomic_DNA"/>
</dbReference>